<name>A0A1Y1QB25_9GAMM</name>
<sequence>MKIQRGFTLIELMIVVAIIGILAAIAMPRYQSFIAKSQAIEAISLLDAARINSEDQVSLKGEFPLNKLALIAINTKINGAYGSITGAANTTANTSTGDVVYQFASTGVNDAIKGKSVWYSRGTDGDWACKTDLNNQLSPKMCIPDQTPAPEGL</sequence>
<dbReference type="Pfam" id="PF00114">
    <property type="entry name" value="Pilin"/>
    <property type="match status" value="1"/>
</dbReference>
<organism evidence="5 6">
    <name type="scientific">Thiothrix lacustris</name>
    <dbReference type="NCBI Taxonomy" id="525917"/>
    <lineage>
        <taxon>Bacteria</taxon>
        <taxon>Pseudomonadati</taxon>
        <taxon>Pseudomonadota</taxon>
        <taxon>Gammaproteobacteria</taxon>
        <taxon>Thiotrichales</taxon>
        <taxon>Thiotrichaceae</taxon>
        <taxon>Thiothrix</taxon>
    </lineage>
</organism>
<dbReference type="Proteomes" id="UP000192491">
    <property type="component" value="Unassembled WGS sequence"/>
</dbReference>
<comment type="caution">
    <text evidence="5">The sequence shown here is derived from an EMBL/GenBank/DDBJ whole genome shotgun (WGS) entry which is preliminary data.</text>
</comment>
<gene>
    <name evidence="5" type="ORF">BWK73_45660</name>
</gene>
<proteinExistence type="inferred from homology"/>
<evidence type="ECO:0008006" key="7">
    <source>
        <dbReference type="Google" id="ProtNLM"/>
    </source>
</evidence>
<evidence type="ECO:0000256" key="2">
    <source>
        <dbReference type="ARBA" id="ARBA00022481"/>
    </source>
</evidence>
<dbReference type="InterPro" id="IPR045584">
    <property type="entry name" value="Pilin-like"/>
</dbReference>
<evidence type="ECO:0000313" key="5">
    <source>
        <dbReference type="EMBL" id="OQX01550.1"/>
    </source>
</evidence>
<keyword evidence="4" id="KW-0812">Transmembrane</keyword>
<dbReference type="NCBIfam" id="TIGR02532">
    <property type="entry name" value="IV_pilin_GFxxxE"/>
    <property type="match status" value="1"/>
</dbReference>
<accession>A0A1Y1QB25</accession>
<keyword evidence="4" id="KW-0472">Membrane</keyword>
<dbReference type="PANTHER" id="PTHR30093">
    <property type="entry name" value="GENERAL SECRETION PATHWAY PROTEIN G"/>
    <property type="match status" value="1"/>
</dbReference>
<feature type="transmembrane region" description="Helical" evidence="4">
    <location>
        <begin position="6"/>
        <end position="27"/>
    </location>
</feature>
<dbReference type="Gene3D" id="3.30.700.10">
    <property type="entry name" value="Glycoprotein, Type 4 Pilin"/>
    <property type="match status" value="1"/>
</dbReference>
<dbReference type="PANTHER" id="PTHR30093:SF34">
    <property type="entry name" value="PREPILIN PEPTIDASE-DEPENDENT PROTEIN D"/>
    <property type="match status" value="1"/>
</dbReference>
<dbReference type="AlphaFoldDB" id="A0A1Y1QB25"/>
<evidence type="ECO:0000313" key="6">
    <source>
        <dbReference type="Proteomes" id="UP000192491"/>
    </source>
</evidence>
<dbReference type="GO" id="GO:0009289">
    <property type="term" value="C:pilus"/>
    <property type="evidence" value="ECO:0007669"/>
    <property type="project" value="InterPro"/>
</dbReference>
<dbReference type="PROSITE" id="PS00409">
    <property type="entry name" value="PROKAR_NTER_METHYL"/>
    <property type="match status" value="1"/>
</dbReference>
<keyword evidence="4" id="KW-1133">Transmembrane helix</keyword>
<protein>
    <recommendedName>
        <fullName evidence="7">Prepilin-type N-terminal cleavage/methylation domain-containing protein</fullName>
    </recommendedName>
</protein>
<dbReference type="Pfam" id="PF07963">
    <property type="entry name" value="N_methyl"/>
    <property type="match status" value="1"/>
</dbReference>
<keyword evidence="3" id="KW-0281">Fimbrium</keyword>
<evidence type="ECO:0000256" key="1">
    <source>
        <dbReference type="ARBA" id="ARBA00005233"/>
    </source>
</evidence>
<evidence type="ECO:0000256" key="3">
    <source>
        <dbReference type="RuleBase" id="RU000389"/>
    </source>
</evidence>
<dbReference type="InterPro" id="IPR001082">
    <property type="entry name" value="Pilin"/>
</dbReference>
<dbReference type="InterPro" id="IPR012902">
    <property type="entry name" value="N_methyl_site"/>
</dbReference>
<dbReference type="SUPFAM" id="SSF54523">
    <property type="entry name" value="Pili subunits"/>
    <property type="match status" value="1"/>
</dbReference>
<dbReference type="EMBL" id="MTEJ01000567">
    <property type="protein sequence ID" value="OQX01550.1"/>
    <property type="molecule type" value="Genomic_DNA"/>
</dbReference>
<dbReference type="GO" id="GO:0007155">
    <property type="term" value="P:cell adhesion"/>
    <property type="evidence" value="ECO:0007669"/>
    <property type="project" value="InterPro"/>
</dbReference>
<keyword evidence="2" id="KW-0488">Methylation</keyword>
<evidence type="ECO:0000256" key="4">
    <source>
        <dbReference type="SAM" id="Phobius"/>
    </source>
</evidence>
<reference evidence="5 6" key="1">
    <citation type="submission" date="2017-01" db="EMBL/GenBank/DDBJ databases">
        <title>Novel large sulfur bacteria in the metagenomes of groundwater-fed chemosynthetic microbial mats in the Lake Huron basin.</title>
        <authorList>
            <person name="Sharrar A.M."/>
            <person name="Flood B.E."/>
            <person name="Bailey J.V."/>
            <person name="Jones D.S."/>
            <person name="Biddanda B."/>
            <person name="Ruberg S.A."/>
            <person name="Marcus D.N."/>
            <person name="Dick G.J."/>
        </authorList>
    </citation>
    <scope>NUCLEOTIDE SEQUENCE [LARGE SCALE GENOMIC DNA]</scope>
    <source>
        <strain evidence="5">A8</strain>
    </source>
</reference>
<comment type="similarity">
    <text evidence="1 3">Belongs to the N-Me-Phe pilin family.</text>
</comment>